<gene>
    <name evidence="1" type="ORF">M2272_002227</name>
</gene>
<dbReference type="Proteomes" id="UP001160130">
    <property type="component" value="Unassembled WGS sequence"/>
</dbReference>
<comment type="caution">
    <text evidence="1">The sequence shown here is derived from an EMBL/GenBank/DDBJ whole genome shotgun (WGS) entry which is preliminary data.</text>
</comment>
<reference evidence="1 2" key="1">
    <citation type="submission" date="2023-04" db="EMBL/GenBank/DDBJ databases">
        <title>Forest soil microbial communities from Buena Vista Peninsula, Colon Province, Panama.</title>
        <authorList>
            <person name="Bouskill N."/>
        </authorList>
    </citation>
    <scope>NUCLEOTIDE SEQUENCE [LARGE SCALE GENOMIC DNA]</scope>
    <source>
        <strain evidence="1 2">AC80</strain>
    </source>
</reference>
<sequence>MIDDEVGRVGWAEVCGVDDESIAGPRLVFTVDHLLPCGQGESGDVGGSGFDPSAVFVSAYADHPDFDVRWTR</sequence>
<proteinExistence type="predicted"/>
<protein>
    <recommendedName>
        <fullName evidence="3">HNH endonuclease</fullName>
    </recommendedName>
</protein>
<dbReference type="RefSeq" id="WP_280832231.1">
    <property type="nucleotide sequence ID" value="NZ_JARXVE010000003.1"/>
</dbReference>
<keyword evidence="2" id="KW-1185">Reference proteome</keyword>
<evidence type="ECO:0008006" key="3">
    <source>
        <dbReference type="Google" id="ProtNLM"/>
    </source>
</evidence>
<organism evidence="1 2">
    <name type="scientific">Mycolicibacterium frederiksbergense</name>
    <dbReference type="NCBI Taxonomy" id="117567"/>
    <lineage>
        <taxon>Bacteria</taxon>
        <taxon>Bacillati</taxon>
        <taxon>Actinomycetota</taxon>
        <taxon>Actinomycetes</taxon>
        <taxon>Mycobacteriales</taxon>
        <taxon>Mycobacteriaceae</taxon>
        <taxon>Mycolicibacterium</taxon>
    </lineage>
</organism>
<accession>A0ABT6L024</accession>
<dbReference type="EMBL" id="JARXVE010000003">
    <property type="protein sequence ID" value="MDH6195587.1"/>
    <property type="molecule type" value="Genomic_DNA"/>
</dbReference>
<name>A0ABT6L024_9MYCO</name>
<evidence type="ECO:0000313" key="1">
    <source>
        <dbReference type="EMBL" id="MDH6195587.1"/>
    </source>
</evidence>
<evidence type="ECO:0000313" key="2">
    <source>
        <dbReference type="Proteomes" id="UP001160130"/>
    </source>
</evidence>